<organism evidence="1 2">
    <name type="scientific">Cuscuta europaea</name>
    <name type="common">European dodder</name>
    <dbReference type="NCBI Taxonomy" id="41803"/>
    <lineage>
        <taxon>Eukaryota</taxon>
        <taxon>Viridiplantae</taxon>
        <taxon>Streptophyta</taxon>
        <taxon>Embryophyta</taxon>
        <taxon>Tracheophyta</taxon>
        <taxon>Spermatophyta</taxon>
        <taxon>Magnoliopsida</taxon>
        <taxon>eudicotyledons</taxon>
        <taxon>Gunneridae</taxon>
        <taxon>Pentapetalae</taxon>
        <taxon>asterids</taxon>
        <taxon>lamiids</taxon>
        <taxon>Solanales</taxon>
        <taxon>Convolvulaceae</taxon>
        <taxon>Cuscuteae</taxon>
        <taxon>Cuscuta</taxon>
        <taxon>Cuscuta subgen. Cuscuta</taxon>
    </lineage>
</organism>
<dbReference type="Proteomes" id="UP001152484">
    <property type="component" value="Unassembled WGS sequence"/>
</dbReference>
<evidence type="ECO:0000313" key="2">
    <source>
        <dbReference type="Proteomes" id="UP001152484"/>
    </source>
</evidence>
<dbReference type="OrthoDB" id="1751080at2759"/>
<gene>
    <name evidence="1" type="ORF">CEURO_LOCUS2611</name>
</gene>
<evidence type="ECO:0000313" key="1">
    <source>
        <dbReference type="EMBL" id="CAH9067754.1"/>
    </source>
</evidence>
<dbReference type="EMBL" id="CAMAPE010000005">
    <property type="protein sequence ID" value="CAH9067754.1"/>
    <property type="molecule type" value="Genomic_DNA"/>
</dbReference>
<dbReference type="AlphaFoldDB" id="A0A9P0YLC5"/>
<sequence length="101" mass="11618">MKEQYRNLNDRSSPNMIVHAISKLNEKQREEVTIIDFAAMLHLEIQELPSKLGCWIVDNFDPKSCTLKLSDDNKVHMRDKDVENALGLPRGEATVVKKLKK</sequence>
<protein>
    <submittedName>
        <fullName evidence="1">Uncharacterized protein</fullName>
    </submittedName>
</protein>
<proteinExistence type="predicted"/>
<comment type="caution">
    <text evidence="1">The sequence shown here is derived from an EMBL/GenBank/DDBJ whole genome shotgun (WGS) entry which is preliminary data.</text>
</comment>
<keyword evidence="2" id="KW-1185">Reference proteome</keyword>
<reference evidence="1" key="1">
    <citation type="submission" date="2022-07" db="EMBL/GenBank/DDBJ databases">
        <authorList>
            <person name="Macas J."/>
            <person name="Novak P."/>
            <person name="Neumann P."/>
        </authorList>
    </citation>
    <scope>NUCLEOTIDE SEQUENCE</scope>
</reference>
<name>A0A9P0YLC5_CUSEU</name>
<accession>A0A9P0YLC5</accession>